<dbReference type="AlphaFoldDB" id="A0A4P7IB08"/>
<keyword evidence="1" id="KW-0472">Membrane</keyword>
<protein>
    <submittedName>
        <fullName evidence="2">Uncharacterized protein</fullName>
    </submittedName>
</protein>
<accession>A0A4P7IB08</accession>
<evidence type="ECO:0000256" key="1">
    <source>
        <dbReference type="SAM" id="Phobius"/>
    </source>
</evidence>
<dbReference type="OrthoDB" id="9918962at2"/>
<keyword evidence="1" id="KW-0812">Transmembrane</keyword>
<evidence type="ECO:0000313" key="2">
    <source>
        <dbReference type="EMBL" id="QBX54205.1"/>
    </source>
</evidence>
<dbReference type="EMBL" id="CP038436">
    <property type="protein sequence ID" value="QBX54205.1"/>
    <property type="molecule type" value="Genomic_DNA"/>
</dbReference>
<organism evidence="2 3">
    <name type="scientific">Nocardioides seonyuensis</name>
    <dbReference type="NCBI Taxonomy" id="2518371"/>
    <lineage>
        <taxon>Bacteria</taxon>
        <taxon>Bacillati</taxon>
        <taxon>Actinomycetota</taxon>
        <taxon>Actinomycetes</taxon>
        <taxon>Propionibacteriales</taxon>
        <taxon>Nocardioidaceae</taxon>
        <taxon>Nocardioides</taxon>
    </lineage>
</organism>
<dbReference type="KEGG" id="nsn:EXE58_01095"/>
<dbReference type="RefSeq" id="WP_135266178.1">
    <property type="nucleotide sequence ID" value="NZ_CP038436.1"/>
</dbReference>
<feature type="transmembrane region" description="Helical" evidence="1">
    <location>
        <begin position="35"/>
        <end position="54"/>
    </location>
</feature>
<keyword evidence="1" id="KW-1133">Transmembrane helix</keyword>
<keyword evidence="3" id="KW-1185">Reference proteome</keyword>
<name>A0A4P7IB08_9ACTN</name>
<reference evidence="2 3" key="1">
    <citation type="submission" date="2019-03" db="EMBL/GenBank/DDBJ databases">
        <title>Three New Species of Nocardioides, Nocardioides euryhalodurans sp. nov., Nocardioides seonyuensis sp. nov. and Nocardioides eburneoflavus sp. nov. Iolated from Soil.</title>
        <authorList>
            <person name="Roh S.G."/>
            <person name="Lee C."/>
            <person name="Kim M.-K."/>
            <person name="Kim S.B."/>
        </authorList>
    </citation>
    <scope>NUCLEOTIDE SEQUENCE [LARGE SCALE GENOMIC DNA]</scope>
    <source>
        <strain evidence="2 3">MMS17-SY207-3</strain>
    </source>
</reference>
<gene>
    <name evidence="2" type="ORF">EXE58_01095</name>
</gene>
<evidence type="ECO:0000313" key="3">
    <source>
        <dbReference type="Proteomes" id="UP000294853"/>
    </source>
</evidence>
<proteinExistence type="predicted"/>
<feature type="transmembrane region" description="Helical" evidence="1">
    <location>
        <begin position="61"/>
        <end position="84"/>
    </location>
</feature>
<dbReference type="Proteomes" id="UP000294853">
    <property type="component" value="Chromosome"/>
</dbReference>
<sequence length="87" mass="9314">MAFAAQASVSVVAWFLINDRSRARGIWVTSDFIEWATLSALWAVMLVVFAGLALRRWLATSAVAAGCFLAGMSGLAVFVAWAVFNSA</sequence>